<evidence type="ECO:0000313" key="4">
    <source>
        <dbReference type="Proteomes" id="UP001343698"/>
    </source>
</evidence>
<proteinExistence type="predicted"/>
<keyword evidence="4" id="KW-1185">Reference proteome</keyword>
<dbReference type="EMBL" id="JAZDDF010000002">
    <property type="protein sequence ID" value="MEE1972119.1"/>
    <property type="molecule type" value="Genomic_DNA"/>
</dbReference>
<evidence type="ECO:0000313" key="2">
    <source>
        <dbReference type="EMBL" id="MEE1972119.1"/>
    </source>
</evidence>
<dbReference type="Proteomes" id="UP001343698">
    <property type="component" value="Unassembled WGS sequence"/>
</dbReference>
<evidence type="ECO:0000313" key="3">
    <source>
        <dbReference type="Proteomes" id="UP000323188"/>
    </source>
</evidence>
<name>A0A5B2TW52_9FLAO</name>
<reference evidence="2 4" key="2">
    <citation type="submission" date="2024-01" db="EMBL/GenBank/DDBJ databases">
        <title>Maribacter spp. originated from different algae showed divergent polysaccharides utilization ability.</title>
        <authorList>
            <person name="Wang H."/>
            <person name="Wu Y."/>
        </authorList>
    </citation>
    <scope>NUCLEOTIDE SEQUENCE [LARGE SCALE GENOMIC DNA]</scope>
    <source>
        <strain evidence="2 4">KPT27_14</strain>
    </source>
</reference>
<gene>
    <name evidence="1" type="ORF">F0361_03085</name>
    <name evidence="2" type="ORF">V1H85_06660</name>
</gene>
<organism evidence="1 3">
    <name type="scientific">Maribacter flavus</name>
    <dbReference type="NCBI Taxonomy" id="1658664"/>
    <lineage>
        <taxon>Bacteria</taxon>
        <taxon>Pseudomonadati</taxon>
        <taxon>Bacteroidota</taxon>
        <taxon>Flavobacteriia</taxon>
        <taxon>Flavobacteriales</taxon>
        <taxon>Flavobacteriaceae</taxon>
        <taxon>Maribacter</taxon>
    </lineage>
</organism>
<reference evidence="1 3" key="1">
    <citation type="submission" date="2019-09" db="EMBL/GenBank/DDBJ databases">
        <authorList>
            <person name="Khan S.A."/>
            <person name="Jeon C.O."/>
            <person name="Chun B.H."/>
            <person name="Jeong S.E."/>
        </authorList>
    </citation>
    <scope>NUCLEOTIDE SEQUENCE [LARGE SCALE GENOMIC DNA]</scope>
    <source>
        <strain evidence="1 3">KCTC 42508</strain>
    </source>
</reference>
<evidence type="ECO:0000313" key="1">
    <source>
        <dbReference type="EMBL" id="KAA2218622.1"/>
    </source>
</evidence>
<dbReference type="RefSeq" id="WP_154917175.1">
    <property type="nucleotide sequence ID" value="NZ_JAZDDF010000002.1"/>
</dbReference>
<sequence>MKYRRVYPTIWQSIPFSLDMMDQWDNKGNRIEELTLINDIAIDRGVSEMLLNVSHISVLDNAGKEHEMPNFKGNKALNLKGMHTGLYLKTKEALDLPVRNYSTFRFYLNGKGNYFINKEKDMEAVYGFPYMDFKIQNGLAITGNDSKKVILRFDFEPYSLASYFKPLLNLFKRSKTMSHKWANSLN</sequence>
<accession>A0A5B2TW52</accession>
<dbReference type="EMBL" id="VUOE01000001">
    <property type="protein sequence ID" value="KAA2218622.1"/>
    <property type="molecule type" value="Genomic_DNA"/>
</dbReference>
<protein>
    <submittedName>
        <fullName evidence="1">Uncharacterized protein</fullName>
    </submittedName>
</protein>
<dbReference type="AlphaFoldDB" id="A0A5B2TW52"/>
<comment type="caution">
    <text evidence="1">The sequence shown here is derived from an EMBL/GenBank/DDBJ whole genome shotgun (WGS) entry which is preliminary data.</text>
</comment>
<dbReference type="Proteomes" id="UP000323188">
    <property type="component" value="Unassembled WGS sequence"/>
</dbReference>